<dbReference type="PROSITE" id="PS00153">
    <property type="entry name" value="ATPASE_GAMMA"/>
    <property type="match status" value="1"/>
</dbReference>
<evidence type="ECO:0000256" key="7">
    <source>
        <dbReference type="ARBA" id="ARBA00023136"/>
    </source>
</evidence>
<evidence type="ECO:0000256" key="8">
    <source>
        <dbReference type="ARBA" id="ARBA00023196"/>
    </source>
</evidence>
<keyword evidence="5 10" id="KW-0375">Hydrogen ion transport</keyword>
<evidence type="ECO:0000256" key="9">
    <source>
        <dbReference type="ARBA" id="ARBA00023310"/>
    </source>
</evidence>
<name>A0A845D9C0_9BACT</name>
<keyword evidence="7 10" id="KW-0472">Membrane</keyword>
<proteinExistence type="inferred from homology"/>
<dbReference type="PANTHER" id="PTHR11693:SF22">
    <property type="entry name" value="ATP SYNTHASE SUBUNIT GAMMA, MITOCHONDRIAL"/>
    <property type="match status" value="1"/>
</dbReference>
<comment type="caution">
    <text evidence="11">The sequence shown here is derived from an EMBL/GenBank/DDBJ whole genome shotgun (WGS) entry which is preliminary data.</text>
</comment>
<evidence type="ECO:0000256" key="6">
    <source>
        <dbReference type="ARBA" id="ARBA00023065"/>
    </source>
</evidence>
<comment type="function">
    <text evidence="1 10">Produces ATP from ADP in the presence of a proton gradient across the membrane. The gamma chain is believed to be important in regulating ATPase activity and the flow of protons through the CF(0) complex.</text>
</comment>
<evidence type="ECO:0000256" key="10">
    <source>
        <dbReference type="HAMAP-Rule" id="MF_00815"/>
    </source>
</evidence>
<organism evidence="11 12">
    <name type="scientific">Candidatus Spechtbacteria bacterium SB0662_bin_43</name>
    <dbReference type="NCBI Taxonomy" id="2604897"/>
    <lineage>
        <taxon>Bacteria</taxon>
        <taxon>Candidatus Spechtiibacteriota</taxon>
    </lineage>
</organism>
<evidence type="ECO:0000256" key="3">
    <source>
        <dbReference type="ARBA" id="ARBA00007681"/>
    </source>
</evidence>
<keyword evidence="10" id="KW-1003">Cell membrane</keyword>
<dbReference type="GO" id="GO:0042777">
    <property type="term" value="P:proton motive force-driven plasma membrane ATP synthesis"/>
    <property type="evidence" value="ECO:0007669"/>
    <property type="project" value="UniProtKB-UniRule"/>
</dbReference>
<dbReference type="InterPro" id="IPR000131">
    <property type="entry name" value="ATP_synth_F1_gsu"/>
</dbReference>
<dbReference type="GO" id="GO:0045259">
    <property type="term" value="C:proton-transporting ATP synthase complex"/>
    <property type="evidence" value="ECO:0007669"/>
    <property type="project" value="UniProtKB-KW"/>
</dbReference>
<evidence type="ECO:0000313" key="11">
    <source>
        <dbReference type="EMBL" id="MYE38092.1"/>
    </source>
</evidence>
<dbReference type="PANTHER" id="PTHR11693">
    <property type="entry name" value="ATP SYNTHASE GAMMA CHAIN"/>
    <property type="match status" value="1"/>
</dbReference>
<dbReference type="Proteomes" id="UP000449092">
    <property type="component" value="Unassembled WGS sequence"/>
</dbReference>
<dbReference type="SUPFAM" id="SSF52943">
    <property type="entry name" value="ATP synthase (F1-ATPase), gamma subunit"/>
    <property type="match status" value="1"/>
</dbReference>
<comment type="subunit">
    <text evidence="10">F-type ATPases have 2 components, CF(1) - the catalytic core - and CF(0) - the membrane proton channel. CF(1) has five subunits: alpha(3), beta(3), gamma(1), delta(1), epsilon(1). CF(0) has three main subunits: a, b and c.</text>
</comment>
<dbReference type="Gene3D" id="1.10.287.80">
    <property type="entry name" value="ATP synthase, gamma subunit, helix hairpin domain"/>
    <property type="match status" value="2"/>
</dbReference>
<keyword evidence="6 10" id="KW-0406">Ion transport</keyword>
<comment type="subcellular location">
    <subcellularLocation>
        <location evidence="10">Cell membrane</location>
        <topology evidence="10">Peripheral membrane protein</topology>
    </subcellularLocation>
    <subcellularLocation>
        <location evidence="2">Membrane</location>
        <topology evidence="2">Peripheral membrane protein</topology>
    </subcellularLocation>
</comment>
<dbReference type="EMBL" id="VXOY01000010">
    <property type="protein sequence ID" value="MYE38092.1"/>
    <property type="molecule type" value="Genomic_DNA"/>
</dbReference>
<reference evidence="11 12" key="1">
    <citation type="submission" date="2019-09" db="EMBL/GenBank/DDBJ databases">
        <title>Characterisation of the sponge microbiome using genome-centric metagenomics.</title>
        <authorList>
            <person name="Engelberts J.P."/>
            <person name="Robbins S.J."/>
            <person name="De Goeij J.M."/>
            <person name="Aranda M."/>
            <person name="Bell S.C."/>
            <person name="Webster N.S."/>
        </authorList>
    </citation>
    <scope>NUCLEOTIDE SEQUENCE [LARGE SCALE GENOMIC DNA]</scope>
    <source>
        <strain evidence="11">SB0662_bin_43</strain>
    </source>
</reference>
<gene>
    <name evidence="10 11" type="primary">atpG</name>
    <name evidence="11" type="ORF">F4X82_01050</name>
</gene>
<dbReference type="AlphaFoldDB" id="A0A845D9C0"/>
<dbReference type="GO" id="GO:0005524">
    <property type="term" value="F:ATP binding"/>
    <property type="evidence" value="ECO:0007669"/>
    <property type="project" value="UniProtKB-UniRule"/>
</dbReference>
<dbReference type="HAMAP" id="MF_00815">
    <property type="entry name" value="ATP_synth_gamma_bact"/>
    <property type="match status" value="1"/>
</dbReference>
<evidence type="ECO:0000256" key="1">
    <source>
        <dbReference type="ARBA" id="ARBA00003456"/>
    </source>
</evidence>
<dbReference type="GO" id="GO:0005886">
    <property type="term" value="C:plasma membrane"/>
    <property type="evidence" value="ECO:0007669"/>
    <property type="project" value="UniProtKB-SubCell"/>
</dbReference>
<protein>
    <recommendedName>
        <fullName evidence="10">ATP synthase gamma chain</fullName>
    </recommendedName>
    <alternativeName>
        <fullName evidence="10">ATP synthase F1 sector gamma subunit</fullName>
    </alternativeName>
    <alternativeName>
        <fullName evidence="10">F-ATPase gamma subunit</fullName>
    </alternativeName>
</protein>
<evidence type="ECO:0000313" key="12">
    <source>
        <dbReference type="Proteomes" id="UP000449092"/>
    </source>
</evidence>
<dbReference type="PRINTS" id="PR00126">
    <property type="entry name" value="ATPASEGAMMA"/>
</dbReference>
<comment type="similarity">
    <text evidence="3 10">Belongs to the ATPase gamma chain family.</text>
</comment>
<dbReference type="Gene3D" id="3.40.1380.10">
    <property type="match status" value="1"/>
</dbReference>
<sequence length="318" mass="36080">MASNSTKEIKRHQRSIGNTQKITRAMEMVSAVKMRKSQSVALAARPYSQTALAILQRLAHLYEQDYETQDILRDNLFFRKKESGAVLLILIAPERGLVGGLNSTLFAYVKKRAEHLQQNNTPIFGISVGAKARPIFSKLNIEVQHEFSNNKDWVSPEDIRPITEMITERYKTEDIQSVIAFYTEFFSTLKQSPSQRTLLPIQIQSIEDIIESIAPTEGKWSQEETNTDATTDPDYIFEPDIKTMVDEIVPFLLEITTYHIFLEAQASEHSARMVAMRNASQNASRILDELTLSYNKARQRAITQEISEVSSGAEALSF</sequence>
<dbReference type="InterPro" id="IPR023632">
    <property type="entry name" value="ATP_synth_F1_gsu_CS"/>
</dbReference>
<dbReference type="Pfam" id="PF00231">
    <property type="entry name" value="ATP-synt"/>
    <property type="match status" value="1"/>
</dbReference>
<evidence type="ECO:0000256" key="5">
    <source>
        <dbReference type="ARBA" id="ARBA00022781"/>
    </source>
</evidence>
<keyword evidence="8 10" id="KW-0139">CF(1)</keyword>
<keyword evidence="9 10" id="KW-0066">ATP synthesis</keyword>
<dbReference type="GO" id="GO:0046933">
    <property type="term" value="F:proton-transporting ATP synthase activity, rotational mechanism"/>
    <property type="evidence" value="ECO:0007669"/>
    <property type="project" value="UniProtKB-UniRule"/>
</dbReference>
<dbReference type="CDD" id="cd12151">
    <property type="entry name" value="F1-ATPase_gamma"/>
    <property type="match status" value="1"/>
</dbReference>
<evidence type="ECO:0000256" key="2">
    <source>
        <dbReference type="ARBA" id="ARBA00004170"/>
    </source>
</evidence>
<dbReference type="NCBIfam" id="TIGR01146">
    <property type="entry name" value="ATPsyn_F1gamma"/>
    <property type="match status" value="1"/>
</dbReference>
<accession>A0A845D9C0</accession>
<keyword evidence="4 10" id="KW-0813">Transport</keyword>
<evidence type="ECO:0000256" key="4">
    <source>
        <dbReference type="ARBA" id="ARBA00022448"/>
    </source>
</evidence>
<dbReference type="InterPro" id="IPR035968">
    <property type="entry name" value="ATP_synth_F1_ATPase_gsu"/>
</dbReference>